<organism evidence="1 2">
    <name type="scientific">Scylla paramamosain</name>
    <name type="common">Mud crab</name>
    <dbReference type="NCBI Taxonomy" id="85552"/>
    <lineage>
        <taxon>Eukaryota</taxon>
        <taxon>Metazoa</taxon>
        <taxon>Ecdysozoa</taxon>
        <taxon>Arthropoda</taxon>
        <taxon>Crustacea</taxon>
        <taxon>Multicrustacea</taxon>
        <taxon>Malacostraca</taxon>
        <taxon>Eumalacostraca</taxon>
        <taxon>Eucarida</taxon>
        <taxon>Decapoda</taxon>
        <taxon>Pleocyemata</taxon>
        <taxon>Brachyura</taxon>
        <taxon>Eubrachyura</taxon>
        <taxon>Portunoidea</taxon>
        <taxon>Portunidae</taxon>
        <taxon>Portuninae</taxon>
        <taxon>Scylla</taxon>
    </lineage>
</organism>
<keyword evidence="2" id="KW-1185">Reference proteome</keyword>
<protein>
    <submittedName>
        <fullName evidence="1">Uncharacterized protein</fullName>
    </submittedName>
</protein>
<reference evidence="1 2" key="1">
    <citation type="submission" date="2023-03" db="EMBL/GenBank/DDBJ databases">
        <title>High-quality genome of Scylla paramamosain provides insights in environmental adaptation.</title>
        <authorList>
            <person name="Zhang L."/>
        </authorList>
    </citation>
    <scope>NUCLEOTIDE SEQUENCE [LARGE SCALE GENOMIC DNA]</scope>
    <source>
        <strain evidence="1">LZ_2023a</strain>
        <tissue evidence="1">Muscle</tissue>
    </source>
</reference>
<gene>
    <name evidence="1" type="ORF">O3P69_000616</name>
</gene>
<dbReference type="EMBL" id="JARAKH010000007">
    <property type="protein sequence ID" value="KAK8402314.1"/>
    <property type="molecule type" value="Genomic_DNA"/>
</dbReference>
<name>A0AAW0UQ88_SCYPA</name>
<dbReference type="Proteomes" id="UP001487740">
    <property type="component" value="Unassembled WGS sequence"/>
</dbReference>
<proteinExistence type="predicted"/>
<dbReference type="AlphaFoldDB" id="A0AAW0UQ88"/>
<sequence>MIVRFSMDEGRLAGISGVSNSRDAPPAFINDVTERRFPNIRVASSHKMKGSMFCAPQHGVNEPVKAPWGQTTMTADKERRKWRSGEFGTGCCMQHHTTPKNMLCTWTEGTEIRRRMM</sequence>
<comment type="caution">
    <text evidence="1">The sequence shown here is derived from an EMBL/GenBank/DDBJ whole genome shotgun (WGS) entry which is preliminary data.</text>
</comment>
<evidence type="ECO:0000313" key="1">
    <source>
        <dbReference type="EMBL" id="KAK8402314.1"/>
    </source>
</evidence>
<evidence type="ECO:0000313" key="2">
    <source>
        <dbReference type="Proteomes" id="UP001487740"/>
    </source>
</evidence>
<accession>A0AAW0UQ88</accession>